<accession>A0A6M3KCY5</accession>
<gene>
    <name evidence="2" type="ORF">MM415A00834_0004</name>
    <name evidence="1" type="ORF">MM415B01291_0004</name>
</gene>
<proteinExistence type="predicted"/>
<protein>
    <submittedName>
        <fullName evidence="2">Uncharacterized protein</fullName>
    </submittedName>
</protein>
<evidence type="ECO:0000313" key="2">
    <source>
        <dbReference type="EMBL" id="QJA79746.1"/>
    </source>
</evidence>
<sequence>MGKGGSNPPPTKSQRKDMKLLYGTTWISEEEPCLGLFEMNLQTPDYSGFHRYQIIYVMRGDAPAEYREDMGKESLWKGAEQIRIPGGAMEDGKYYVEETVGTLRQMASQLRVNPIDIRDLLGLEKLVKK</sequence>
<dbReference type="EMBL" id="MT141370">
    <property type="protein sequence ID" value="QJA59454.1"/>
    <property type="molecule type" value="Genomic_DNA"/>
</dbReference>
<dbReference type="AlphaFoldDB" id="A0A6M3KCY5"/>
<organism evidence="2">
    <name type="scientific">viral metagenome</name>
    <dbReference type="NCBI Taxonomy" id="1070528"/>
    <lineage>
        <taxon>unclassified sequences</taxon>
        <taxon>metagenomes</taxon>
        <taxon>organismal metagenomes</taxon>
    </lineage>
</organism>
<reference evidence="2" key="1">
    <citation type="submission" date="2020-03" db="EMBL/GenBank/DDBJ databases">
        <title>The deep terrestrial virosphere.</title>
        <authorList>
            <person name="Holmfeldt K."/>
            <person name="Nilsson E."/>
            <person name="Simone D."/>
            <person name="Lopez-Fernandez M."/>
            <person name="Wu X."/>
            <person name="de Brujin I."/>
            <person name="Lundin D."/>
            <person name="Andersson A."/>
            <person name="Bertilsson S."/>
            <person name="Dopson M."/>
        </authorList>
    </citation>
    <scope>NUCLEOTIDE SEQUENCE</scope>
    <source>
        <strain evidence="2">MM415A00834</strain>
        <strain evidence="1">MM415B01291</strain>
    </source>
</reference>
<evidence type="ECO:0000313" key="1">
    <source>
        <dbReference type="EMBL" id="QJA59454.1"/>
    </source>
</evidence>
<name>A0A6M3KCY5_9ZZZZ</name>
<dbReference type="EMBL" id="MT142393">
    <property type="protein sequence ID" value="QJA79746.1"/>
    <property type="molecule type" value="Genomic_DNA"/>
</dbReference>